<sequence>MVPTSALYAESALIQDYSCLQDGIIEAQNVSGGTAPYSYSIDGVNFIPIRPQMHTGSKI</sequence>
<dbReference type="RefSeq" id="WP_260572835.1">
    <property type="nucleotide sequence ID" value="NZ_CP104205.1"/>
</dbReference>
<keyword evidence="2" id="KW-1185">Reference proteome</keyword>
<protein>
    <submittedName>
        <fullName evidence="1">SprB repeat-containing protein</fullName>
    </submittedName>
</protein>
<dbReference type="InterPro" id="IPR025667">
    <property type="entry name" value="SprB_repeat"/>
</dbReference>
<reference evidence="1" key="1">
    <citation type="submission" date="2022-09" db="EMBL/GenBank/DDBJ databases">
        <title>Maribacter litopenaei sp. nov., isolated from the intestinal tract of the Pacific White Shrimp, Litopenaeus vannamei.</title>
        <authorList>
            <person name="Kim S.Y."/>
            <person name="Hwang C.Y."/>
        </authorList>
    </citation>
    <scope>NUCLEOTIDE SEQUENCE</scope>
    <source>
        <strain evidence="1">HL-LV01</strain>
    </source>
</reference>
<dbReference type="Pfam" id="PF13573">
    <property type="entry name" value="SprB"/>
    <property type="match status" value="1"/>
</dbReference>
<accession>A0ABY5Y7I7</accession>
<name>A0ABY5Y7I7_9FLAO</name>
<gene>
    <name evidence="1" type="ORF">NYZ99_20075</name>
</gene>
<dbReference type="Proteomes" id="UP001059209">
    <property type="component" value="Chromosome"/>
</dbReference>
<evidence type="ECO:0000313" key="1">
    <source>
        <dbReference type="EMBL" id="UWX54983.1"/>
    </source>
</evidence>
<evidence type="ECO:0000313" key="2">
    <source>
        <dbReference type="Proteomes" id="UP001059209"/>
    </source>
</evidence>
<organism evidence="1 2">
    <name type="scientific">Maribacter litopenaei</name>
    <dbReference type="NCBI Taxonomy" id="2976127"/>
    <lineage>
        <taxon>Bacteria</taxon>
        <taxon>Pseudomonadati</taxon>
        <taxon>Bacteroidota</taxon>
        <taxon>Flavobacteriia</taxon>
        <taxon>Flavobacteriales</taxon>
        <taxon>Flavobacteriaceae</taxon>
        <taxon>Maribacter</taxon>
    </lineage>
</organism>
<dbReference type="EMBL" id="CP104205">
    <property type="protein sequence ID" value="UWX54983.1"/>
    <property type="molecule type" value="Genomic_DNA"/>
</dbReference>
<proteinExistence type="predicted"/>